<sequence>MALTARFRVIVDKLFRKHLFATNVVTCGGLLGVGDACVQGMNIAVHKGKETQVHYDFKRTGRMVIIGLALGPFNHFWYSILDKVVKGAGVQVVLKKIALDQAFAGPFFCTLFLTGTSILEGQGVEGAKSEWKEKFLPIYMVDWCFWPMAQYVNFKFLPTQYRVAYVSTATLIWNSFLSYMKHKNLCSAENDKPDTTS</sequence>
<reference evidence="7 8" key="1">
    <citation type="journal article" date="2021" name="Elife">
        <title>Chloroplast acquisition without the gene transfer in kleptoplastic sea slugs, Plakobranchus ocellatus.</title>
        <authorList>
            <person name="Maeda T."/>
            <person name="Takahashi S."/>
            <person name="Yoshida T."/>
            <person name="Shimamura S."/>
            <person name="Takaki Y."/>
            <person name="Nagai Y."/>
            <person name="Toyoda A."/>
            <person name="Suzuki Y."/>
            <person name="Arimoto A."/>
            <person name="Ishii H."/>
            <person name="Satoh N."/>
            <person name="Nishiyama T."/>
            <person name="Hasebe M."/>
            <person name="Maruyama T."/>
            <person name="Minagawa J."/>
            <person name="Obokata J."/>
            <person name="Shigenobu S."/>
        </authorList>
    </citation>
    <scope>NUCLEOTIDE SEQUENCE [LARGE SCALE GENOMIC DNA]</scope>
</reference>
<dbReference type="PANTHER" id="PTHR11266">
    <property type="entry name" value="PEROXISOMAL MEMBRANE PROTEIN 2, PXMP2 MPV17"/>
    <property type="match status" value="1"/>
</dbReference>
<evidence type="ECO:0000256" key="2">
    <source>
        <dbReference type="ARBA" id="ARBA00006824"/>
    </source>
</evidence>
<dbReference type="Pfam" id="PF04117">
    <property type="entry name" value="Mpv17_PMP22"/>
    <property type="match status" value="1"/>
</dbReference>
<keyword evidence="3" id="KW-0812">Transmembrane</keyword>
<evidence type="ECO:0000256" key="3">
    <source>
        <dbReference type="ARBA" id="ARBA00022692"/>
    </source>
</evidence>
<gene>
    <name evidence="7" type="ORF">ElyMa_000843200</name>
</gene>
<keyword evidence="4" id="KW-1133">Transmembrane helix</keyword>
<dbReference type="InterPro" id="IPR007248">
    <property type="entry name" value="Mpv17_PMP22"/>
</dbReference>
<dbReference type="GO" id="GO:0005739">
    <property type="term" value="C:mitochondrion"/>
    <property type="evidence" value="ECO:0007669"/>
    <property type="project" value="TreeGrafter"/>
</dbReference>
<comment type="caution">
    <text evidence="7">The sequence shown here is derived from an EMBL/GenBank/DDBJ whole genome shotgun (WGS) entry which is preliminary data.</text>
</comment>
<dbReference type="AlphaFoldDB" id="A0AAV4H322"/>
<accession>A0AAV4H322</accession>
<evidence type="ECO:0000256" key="4">
    <source>
        <dbReference type="ARBA" id="ARBA00022989"/>
    </source>
</evidence>
<evidence type="ECO:0000256" key="6">
    <source>
        <dbReference type="RuleBase" id="RU363053"/>
    </source>
</evidence>
<evidence type="ECO:0000256" key="1">
    <source>
        <dbReference type="ARBA" id="ARBA00004141"/>
    </source>
</evidence>
<dbReference type="GO" id="GO:0016020">
    <property type="term" value="C:membrane"/>
    <property type="evidence" value="ECO:0007669"/>
    <property type="project" value="UniProtKB-SubCell"/>
</dbReference>
<name>A0AAV4H322_9GAST</name>
<dbReference type="Proteomes" id="UP000762676">
    <property type="component" value="Unassembled WGS sequence"/>
</dbReference>
<dbReference type="PANTHER" id="PTHR11266:SF8">
    <property type="entry name" value="MPV17-LIKE PROTEIN 2"/>
    <property type="match status" value="1"/>
</dbReference>
<protein>
    <submittedName>
        <fullName evidence="7">Mpv17-like protein 2</fullName>
    </submittedName>
</protein>
<organism evidence="7 8">
    <name type="scientific">Elysia marginata</name>
    <dbReference type="NCBI Taxonomy" id="1093978"/>
    <lineage>
        <taxon>Eukaryota</taxon>
        <taxon>Metazoa</taxon>
        <taxon>Spiralia</taxon>
        <taxon>Lophotrochozoa</taxon>
        <taxon>Mollusca</taxon>
        <taxon>Gastropoda</taxon>
        <taxon>Heterobranchia</taxon>
        <taxon>Euthyneura</taxon>
        <taxon>Panpulmonata</taxon>
        <taxon>Sacoglossa</taxon>
        <taxon>Placobranchoidea</taxon>
        <taxon>Plakobranchidae</taxon>
        <taxon>Elysia</taxon>
    </lineage>
</organism>
<keyword evidence="8" id="KW-1185">Reference proteome</keyword>
<evidence type="ECO:0000313" key="8">
    <source>
        <dbReference type="Proteomes" id="UP000762676"/>
    </source>
</evidence>
<evidence type="ECO:0000256" key="5">
    <source>
        <dbReference type="ARBA" id="ARBA00023136"/>
    </source>
</evidence>
<dbReference type="GO" id="GO:0061668">
    <property type="term" value="P:mitochondrial ribosome assembly"/>
    <property type="evidence" value="ECO:0007669"/>
    <property type="project" value="TreeGrafter"/>
</dbReference>
<comment type="similarity">
    <text evidence="2 6">Belongs to the peroxisomal membrane protein PXMP2/4 family.</text>
</comment>
<evidence type="ECO:0000313" key="7">
    <source>
        <dbReference type="EMBL" id="GFR91428.1"/>
    </source>
</evidence>
<dbReference type="EMBL" id="BMAT01001733">
    <property type="protein sequence ID" value="GFR91428.1"/>
    <property type="molecule type" value="Genomic_DNA"/>
</dbReference>
<keyword evidence="5" id="KW-0472">Membrane</keyword>
<proteinExistence type="inferred from homology"/>
<comment type="subcellular location">
    <subcellularLocation>
        <location evidence="1">Membrane</location>
        <topology evidence="1">Multi-pass membrane protein</topology>
    </subcellularLocation>
</comment>